<dbReference type="PANTHER" id="PTHR38465:SF1">
    <property type="entry name" value="HTH-TYPE TRANSCRIPTIONAL REGULATOR MJ1563-RELATED"/>
    <property type="match status" value="1"/>
</dbReference>
<dbReference type="Proteomes" id="UP000319342">
    <property type="component" value="Chromosome"/>
</dbReference>
<dbReference type="InterPro" id="IPR036390">
    <property type="entry name" value="WH_DNA-bd_sf"/>
</dbReference>
<feature type="compositionally biased region" description="Low complexity" evidence="4">
    <location>
        <begin position="27"/>
        <end position="46"/>
    </location>
</feature>
<dbReference type="InterPro" id="IPR036388">
    <property type="entry name" value="WH-like_DNA-bd_sf"/>
</dbReference>
<dbReference type="SUPFAM" id="SSF46785">
    <property type="entry name" value="Winged helix' DNA-binding domain"/>
    <property type="match status" value="1"/>
</dbReference>
<dbReference type="OrthoDB" id="5292171at2"/>
<keyword evidence="2" id="KW-0238">DNA-binding</keyword>
<proteinExistence type="predicted"/>
<evidence type="ECO:0000313" key="6">
    <source>
        <dbReference type="Proteomes" id="UP000319342"/>
    </source>
</evidence>
<dbReference type="RefSeq" id="WP_145185693.1">
    <property type="nucleotide sequence ID" value="NZ_CP036290.1"/>
</dbReference>
<evidence type="ECO:0008006" key="7">
    <source>
        <dbReference type="Google" id="ProtNLM"/>
    </source>
</evidence>
<dbReference type="Gene3D" id="1.10.10.10">
    <property type="entry name" value="Winged helix-like DNA-binding domain superfamily/Winged helix DNA-binding domain"/>
    <property type="match status" value="1"/>
</dbReference>
<organism evidence="5 6">
    <name type="scientific">Rohdeia mirabilis</name>
    <dbReference type="NCBI Taxonomy" id="2528008"/>
    <lineage>
        <taxon>Bacteria</taxon>
        <taxon>Pseudomonadati</taxon>
        <taxon>Planctomycetota</taxon>
        <taxon>Planctomycetia</taxon>
        <taxon>Planctomycetia incertae sedis</taxon>
        <taxon>Rohdeia</taxon>
    </lineage>
</organism>
<dbReference type="InterPro" id="IPR052362">
    <property type="entry name" value="HTH-GbsR_regulator"/>
</dbReference>
<dbReference type="EMBL" id="CP036290">
    <property type="protein sequence ID" value="QDU84337.1"/>
    <property type="molecule type" value="Genomic_DNA"/>
</dbReference>
<evidence type="ECO:0000256" key="4">
    <source>
        <dbReference type="SAM" id="MobiDB-lite"/>
    </source>
</evidence>
<gene>
    <name evidence="5" type="ORF">Pla163_14440</name>
</gene>
<dbReference type="AlphaFoldDB" id="A0A518CYQ1"/>
<keyword evidence="6" id="KW-1185">Reference proteome</keyword>
<feature type="region of interest" description="Disordered" evidence="4">
    <location>
        <begin position="262"/>
        <end position="281"/>
    </location>
</feature>
<evidence type="ECO:0000256" key="1">
    <source>
        <dbReference type="ARBA" id="ARBA00023015"/>
    </source>
</evidence>
<evidence type="ECO:0000256" key="2">
    <source>
        <dbReference type="ARBA" id="ARBA00023125"/>
    </source>
</evidence>
<name>A0A518CYQ1_9BACT</name>
<dbReference type="PANTHER" id="PTHR38465">
    <property type="entry name" value="HTH-TYPE TRANSCRIPTIONAL REGULATOR MJ1563-RELATED"/>
    <property type="match status" value="1"/>
</dbReference>
<evidence type="ECO:0000313" key="5">
    <source>
        <dbReference type="EMBL" id="QDU84337.1"/>
    </source>
</evidence>
<evidence type="ECO:0000256" key="3">
    <source>
        <dbReference type="ARBA" id="ARBA00023163"/>
    </source>
</evidence>
<sequence length="281" mass="29530">MASTRSQNGSTRASQRSAAPGHDPSEDGAVAATAATAADSAGDEAALPAPTDPELLAELPTFEQFFKTFGFKRMQGRVWGLLVLSSRPLSCREICDTLEISQGAASTTLSELTEWGAIQSTFDSARRCHLHAPVGNALQIAATILRRREQVAFQSFRQTIGRALEIITRKHGDRDPRVLTLRSIISACDIADAMMKLLVGAVANALGDGQSILSRAISAAFKVGLGEPGKLLTQLGPNSRSALAESAVTSGVDAELTADQLAEDQLEGSDGTTNEDGAPRA</sequence>
<feature type="compositionally biased region" description="Polar residues" evidence="4">
    <location>
        <begin position="1"/>
        <end position="17"/>
    </location>
</feature>
<feature type="region of interest" description="Disordered" evidence="4">
    <location>
        <begin position="1"/>
        <end position="49"/>
    </location>
</feature>
<protein>
    <recommendedName>
        <fullName evidence="7">MarR family protein</fullName>
    </recommendedName>
</protein>
<dbReference type="GO" id="GO:0003677">
    <property type="term" value="F:DNA binding"/>
    <property type="evidence" value="ECO:0007669"/>
    <property type="project" value="UniProtKB-KW"/>
</dbReference>
<keyword evidence="1" id="KW-0805">Transcription regulation</keyword>
<keyword evidence="3" id="KW-0804">Transcription</keyword>
<accession>A0A518CYQ1</accession>
<reference evidence="5 6" key="1">
    <citation type="submission" date="2019-02" db="EMBL/GenBank/DDBJ databases">
        <title>Deep-cultivation of Planctomycetes and their phenomic and genomic characterization uncovers novel biology.</title>
        <authorList>
            <person name="Wiegand S."/>
            <person name="Jogler M."/>
            <person name="Boedeker C."/>
            <person name="Pinto D."/>
            <person name="Vollmers J."/>
            <person name="Rivas-Marin E."/>
            <person name="Kohn T."/>
            <person name="Peeters S.H."/>
            <person name="Heuer A."/>
            <person name="Rast P."/>
            <person name="Oberbeckmann S."/>
            <person name="Bunk B."/>
            <person name="Jeske O."/>
            <person name="Meyerdierks A."/>
            <person name="Storesund J.E."/>
            <person name="Kallscheuer N."/>
            <person name="Luecker S."/>
            <person name="Lage O.M."/>
            <person name="Pohl T."/>
            <person name="Merkel B.J."/>
            <person name="Hornburger P."/>
            <person name="Mueller R.-W."/>
            <person name="Bruemmer F."/>
            <person name="Labrenz M."/>
            <person name="Spormann A.M."/>
            <person name="Op den Camp H."/>
            <person name="Overmann J."/>
            <person name="Amann R."/>
            <person name="Jetten M.S.M."/>
            <person name="Mascher T."/>
            <person name="Medema M.H."/>
            <person name="Devos D.P."/>
            <person name="Kaster A.-K."/>
            <person name="Ovreas L."/>
            <person name="Rohde M."/>
            <person name="Galperin M.Y."/>
            <person name="Jogler C."/>
        </authorList>
    </citation>
    <scope>NUCLEOTIDE SEQUENCE [LARGE SCALE GENOMIC DNA]</scope>
    <source>
        <strain evidence="5 6">Pla163</strain>
    </source>
</reference>